<evidence type="ECO:0000313" key="3">
    <source>
        <dbReference type="Proteomes" id="UP000295662"/>
    </source>
</evidence>
<evidence type="ECO:0000256" key="1">
    <source>
        <dbReference type="SAM" id="SignalP"/>
    </source>
</evidence>
<accession>A0A4R7RXR1</accession>
<keyword evidence="3" id="KW-1185">Reference proteome</keyword>
<dbReference type="Pfam" id="PF05345">
    <property type="entry name" value="He_PIG"/>
    <property type="match status" value="4"/>
</dbReference>
<dbReference type="InterPro" id="IPR015919">
    <property type="entry name" value="Cadherin-like_sf"/>
</dbReference>
<dbReference type="PANTHER" id="PTHR37494">
    <property type="entry name" value="HEMAGGLUTININ"/>
    <property type="match status" value="1"/>
</dbReference>
<dbReference type="OrthoDB" id="200392at2"/>
<gene>
    <name evidence="2" type="ORF">EI77_02732</name>
</gene>
<feature type="signal peptide" evidence="1">
    <location>
        <begin position="1"/>
        <end position="20"/>
    </location>
</feature>
<dbReference type="RefSeq" id="WP_133795780.1">
    <property type="nucleotide sequence ID" value="NZ_SOCA01000004.1"/>
</dbReference>
<sequence>MKFWTFLLIVAASLASSVRAATINWSASINHGFSLENGSELPTGSMVRLGWFRDPSTGLQMTDTEIQNLKTTPVLLNDYFVEAGRSTIGSGFTPALPGHFAAVTTLDSSGSGPSFAGKQMYLWVLDASTVVAATQQAILYWNTADTTTNPDATSDKPGVRWRFPVQVSFPGTTTIDVTDLTVGTGFLASGARLVVGSYSNSTSSATNMANFSLAALEQPLDVSTPSALVGGSVGETYFKSLEAIEGKPVYEWTVIGGTLPDGLSLSSAGVISGRPTFAGIFNFIVQAADKTPTAVSKSFTIVIAKIPLAITNSSQLPDAGQHAPYALNFTANGGTAPYTWTVASGSLPAGMSLSNSGVLSGTSAVTGVAEFTVKCTDEGGLETTQDFTLNVHGVTIVSSANLNTGFLNLPYLQMLDAVGGKAPYTWTLSAGALPDGLNLSSTGILSFTPTVMGSTSFTLQARDDLGYTTTKEFTLNVLGTLTKPGVTAPTFPPAIVGGVYSYQLSASNNPTKYSAKGLPSGLTLNTKTGLITGRPKVSGVFAVQLTSTNAAGVSPVRTAGLQVSALPTGVVGTYLGFIAHDVSVNGNLGGRLDLATTSLGAYTLKLTQGAKVTTLKGQMDVELDTNPKINITSGLNKVALELGLSNDLLTGSVTNIGVGGSSASVGGWRRVWKTATNPASTRHGYYSMGIDPTTFTSPNPIPMGTGYASGVVGLDGGLKLTGRTADGNTITTAGFIGPNGEVLVYQILYSKLGSLAGRLAINLEAGKGYEENVIEGTLTWIKPQTITRTYPKGFGPLPMVVYGKYLAASYTFWNLTGMPDPSKTAKLNFADGGVELSGTVPDVESFTFTDAGKVVMPLAGSIENPGRATLVIPFSSKATFGLNGSFKGTFRLVDGSLIRNVTYQGMFIRTKDDKDKDDEDEDDEDDEDKNFKYKAFGYFLLPQIPKGTEKTTTSPILSGQVTITQ</sequence>
<feature type="chain" id="PRO_5020594155" evidence="1">
    <location>
        <begin position="21"/>
        <end position="965"/>
    </location>
</feature>
<dbReference type="InterPro" id="IPR013783">
    <property type="entry name" value="Ig-like_fold"/>
</dbReference>
<protein>
    <submittedName>
        <fullName evidence="2">Putative Ig domain-containing protein</fullName>
    </submittedName>
</protein>
<dbReference type="GO" id="GO:0016020">
    <property type="term" value="C:membrane"/>
    <property type="evidence" value="ECO:0007669"/>
    <property type="project" value="InterPro"/>
</dbReference>
<organism evidence="2 3">
    <name type="scientific">Prosthecobacter fusiformis</name>
    <dbReference type="NCBI Taxonomy" id="48464"/>
    <lineage>
        <taxon>Bacteria</taxon>
        <taxon>Pseudomonadati</taxon>
        <taxon>Verrucomicrobiota</taxon>
        <taxon>Verrucomicrobiia</taxon>
        <taxon>Verrucomicrobiales</taxon>
        <taxon>Verrucomicrobiaceae</taxon>
        <taxon>Prosthecobacter</taxon>
    </lineage>
</organism>
<name>A0A4R7RXR1_9BACT</name>
<keyword evidence="1" id="KW-0732">Signal</keyword>
<comment type="caution">
    <text evidence="2">The sequence shown here is derived from an EMBL/GenBank/DDBJ whole genome shotgun (WGS) entry which is preliminary data.</text>
</comment>
<reference evidence="2 3" key="1">
    <citation type="submission" date="2019-03" db="EMBL/GenBank/DDBJ databases">
        <title>Genomic Encyclopedia of Archaeal and Bacterial Type Strains, Phase II (KMG-II): from individual species to whole genera.</title>
        <authorList>
            <person name="Goeker M."/>
        </authorList>
    </citation>
    <scope>NUCLEOTIDE SEQUENCE [LARGE SCALE GENOMIC DNA]</scope>
    <source>
        <strain evidence="2 3">ATCC 25309</strain>
    </source>
</reference>
<dbReference type="Proteomes" id="UP000295662">
    <property type="component" value="Unassembled WGS sequence"/>
</dbReference>
<evidence type="ECO:0000313" key="2">
    <source>
        <dbReference type="EMBL" id="TDU70684.1"/>
    </source>
</evidence>
<dbReference type="Gene3D" id="2.60.40.10">
    <property type="entry name" value="Immunoglobulins"/>
    <property type="match status" value="4"/>
</dbReference>
<dbReference type="AlphaFoldDB" id="A0A4R7RXR1"/>
<dbReference type="PANTHER" id="PTHR37494:SF1">
    <property type="entry name" value="STAPHYLOCOCCUS AUREUS SURFACE PROTEIN A"/>
    <property type="match status" value="1"/>
</dbReference>
<proteinExistence type="predicted"/>
<dbReference type="GO" id="GO:0005509">
    <property type="term" value="F:calcium ion binding"/>
    <property type="evidence" value="ECO:0007669"/>
    <property type="project" value="InterPro"/>
</dbReference>
<dbReference type="SUPFAM" id="SSF49313">
    <property type="entry name" value="Cadherin-like"/>
    <property type="match status" value="4"/>
</dbReference>
<dbReference type="EMBL" id="SOCA01000004">
    <property type="protein sequence ID" value="TDU70684.1"/>
    <property type="molecule type" value="Genomic_DNA"/>
</dbReference>